<dbReference type="Pfam" id="PF02801">
    <property type="entry name" value="Ketoacyl-synt_C"/>
    <property type="match status" value="1"/>
</dbReference>
<evidence type="ECO:0000256" key="3">
    <source>
        <dbReference type="ARBA" id="ARBA00022679"/>
    </source>
</evidence>
<dbReference type="NCBIfam" id="TIGR02813">
    <property type="entry name" value="omega_3_PfaA"/>
    <property type="match status" value="2"/>
</dbReference>
<dbReference type="InterPro" id="IPR014043">
    <property type="entry name" value="Acyl_transferase_dom"/>
</dbReference>
<dbReference type="InterPro" id="IPR042104">
    <property type="entry name" value="PKS_dehydratase_sf"/>
</dbReference>
<dbReference type="InterPro" id="IPR032821">
    <property type="entry name" value="PKS_assoc"/>
</dbReference>
<dbReference type="InterPro" id="IPR020841">
    <property type="entry name" value="PKS_Beta-ketoAc_synthase_dom"/>
</dbReference>
<dbReference type="Proteomes" id="UP000682802">
    <property type="component" value="Chromosome 1"/>
</dbReference>
<evidence type="ECO:0000313" key="9">
    <source>
        <dbReference type="Proteomes" id="UP000682802"/>
    </source>
</evidence>
<feature type="domain" description="PKS/mFAS DH" evidence="7">
    <location>
        <begin position="2180"/>
        <end position="2467"/>
    </location>
</feature>
<feature type="domain" description="Carrier" evidence="5">
    <location>
        <begin position="1315"/>
        <end position="1395"/>
    </location>
</feature>
<dbReference type="PANTHER" id="PTHR43074">
    <property type="entry name" value="OMEGA-3 POLYUNSATURATED FATTY ACID SYNTHASE PFAB-RELATED"/>
    <property type="match status" value="1"/>
</dbReference>
<dbReference type="SUPFAM" id="SSF55048">
    <property type="entry name" value="Probable ACP-binding domain of malonyl-CoA ACP transacylase"/>
    <property type="match status" value="1"/>
</dbReference>
<proteinExistence type="predicted"/>
<dbReference type="Gene3D" id="3.40.50.720">
    <property type="entry name" value="NAD(P)-binding Rossmann-like Domain"/>
    <property type="match status" value="1"/>
</dbReference>
<feature type="active site" description="Proton acceptor; for dehydratase activity" evidence="4">
    <location>
        <position position="2211"/>
    </location>
</feature>
<dbReference type="PROSITE" id="PS50075">
    <property type="entry name" value="CARRIER"/>
    <property type="match status" value="5"/>
</dbReference>
<keyword evidence="2" id="KW-0597">Phosphoprotein</keyword>
<dbReference type="PROSITE" id="PS00606">
    <property type="entry name" value="KS3_1"/>
    <property type="match status" value="1"/>
</dbReference>
<dbReference type="InterPro" id="IPR052568">
    <property type="entry name" value="PKS-FAS_Synthase"/>
</dbReference>
<reference evidence="8 9" key="1">
    <citation type="submission" date="2021-05" db="EMBL/GenBank/DDBJ databases">
        <title>Comparative genomic studies on the polysaccharide-degrading batcterial strains of the Flammeovirga genus.</title>
        <authorList>
            <person name="Zewei F."/>
            <person name="Zheng Z."/>
            <person name="Yu L."/>
            <person name="Ruyue G."/>
            <person name="Yanhong M."/>
            <person name="Yuanyuan C."/>
            <person name="Jingyan G."/>
            <person name="Wenjun H."/>
        </authorList>
    </citation>
    <scope>NUCLEOTIDE SEQUENCE [LARGE SCALE GENOMIC DNA]</scope>
    <source>
        <strain evidence="8 9">YS10</strain>
    </source>
</reference>
<dbReference type="InterPro" id="IPR004432">
    <property type="entry name" value="Omega_3_polyunsat_FA_synth"/>
</dbReference>
<organism evidence="8 9">
    <name type="scientific">Flammeovirga kamogawensis</name>
    <dbReference type="NCBI Taxonomy" id="373891"/>
    <lineage>
        <taxon>Bacteria</taxon>
        <taxon>Pseudomonadati</taxon>
        <taxon>Bacteroidota</taxon>
        <taxon>Cytophagia</taxon>
        <taxon>Cytophagales</taxon>
        <taxon>Flammeovirgaceae</taxon>
        <taxon>Flammeovirga</taxon>
    </lineage>
</organism>
<evidence type="ECO:0000313" key="8">
    <source>
        <dbReference type="EMBL" id="QWG06911.1"/>
    </source>
</evidence>
<dbReference type="SUPFAM" id="SSF51735">
    <property type="entry name" value="NAD(P)-binding Rossmann-fold domains"/>
    <property type="match status" value="2"/>
</dbReference>
<dbReference type="InterPro" id="IPR057326">
    <property type="entry name" value="KR_dom"/>
</dbReference>
<name>A0ABX8GTR5_9BACT</name>
<dbReference type="SMART" id="SM00825">
    <property type="entry name" value="PKS_KS"/>
    <property type="match status" value="1"/>
</dbReference>
<dbReference type="EMBL" id="CP076128">
    <property type="protein sequence ID" value="QWG06911.1"/>
    <property type="molecule type" value="Genomic_DNA"/>
</dbReference>
<feature type="domain" description="Carrier" evidence="5">
    <location>
        <begin position="1536"/>
        <end position="1616"/>
    </location>
</feature>
<dbReference type="InterPro" id="IPR016039">
    <property type="entry name" value="Thiolase-like"/>
</dbReference>
<feature type="domain" description="Carrier" evidence="5">
    <location>
        <begin position="1429"/>
        <end position="1509"/>
    </location>
</feature>
<evidence type="ECO:0000259" key="6">
    <source>
        <dbReference type="PROSITE" id="PS52004"/>
    </source>
</evidence>
<feature type="domain" description="Ketosynthase family 3 (KS3)" evidence="6">
    <location>
        <begin position="10"/>
        <end position="471"/>
    </location>
</feature>
<keyword evidence="3" id="KW-0808">Transferase</keyword>
<dbReference type="SMART" id="SM00827">
    <property type="entry name" value="PKS_AT"/>
    <property type="match status" value="1"/>
</dbReference>
<evidence type="ECO:0000259" key="5">
    <source>
        <dbReference type="PROSITE" id="PS50075"/>
    </source>
</evidence>
<evidence type="ECO:0000256" key="1">
    <source>
        <dbReference type="ARBA" id="ARBA00022450"/>
    </source>
</evidence>
<dbReference type="SMART" id="SM00822">
    <property type="entry name" value="PKS_KR"/>
    <property type="match status" value="1"/>
</dbReference>
<dbReference type="InterPro" id="IPR016035">
    <property type="entry name" value="Acyl_Trfase/lysoPLipase"/>
</dbReference>
<dbReference type="Pfam" id="PF16197">
    <property type="entry name" value="KAsynt_C_assoc"/>
    <property type="match status" value="1"/>
</dbReference>
<dbReference type="InterPro" id="IPR001227">
    <property type="entry name" value="Ac_transferase_dom_sf"/>
</dbReference>
<dbReference type="Gene3D" id="3.40.366.10">
    <property type="entry name" value="Malonyl-Coenzyme A Acyl Carrier Protein, domain 2"/>
    <property type="match status" value="1"/>
</dbReference>
<feature type="region of interest" description="N-terminal hotdog fold" evidence="4">
    <location>
        <begin position="2180"/>
        <end position="2307"/>
    </location>
</feature>
<dbReference type="Gene3D" id="3.30.70.250">
    <property type="entry name" value="Malonyl-CoA ACP transacylase, ACP-binding"/>
    <property type="match status" value="1"/>
</dbReference>
<feature type="active site" description="Proton donor; for dehydratase activity" evidence="4">
    <location>
        <position position="2383"/>
    </location>
</feature>
<dbReference type="InterPro" id="IPR016036">
    <property type="entry name" value="Malonyl_transacylase_ACP-bd"/>
</dbReference>
<dbReference type="CDD" id="cd08953">
    <property type="entry name" value="KR_2_SDR_x"/>
    <property type="match status" value="1"/>
</dbReference>
<keyword evidence="1" id="KW-0596">Phosphopantetheine</keyword>
<dbReference type="InterPro" id="IPR049900">
    <property type="entry name" value="PKS_mFAS_DH"/>
</dbReference>
<dbReference type="Gene3D" id="3.40.47.10">
    <property type="match status" value="1"/>
</dbReference>
<accession>A0ABX8GTR5</accession>
<dbReference type="SUPFAM" id="SSF47336">
    <property type="entry name" value="ACP-like"/>
    <property type="match status" value="5"/>
</dbReference>
<dbReference type="Pfam" id="PF08659">
    <property type="entry name" value="KR"/>
    <property type="match status" value="1"/>
</dbReference>
<dbReference type="InterPro" id="IPR036736">
    <property type="entry name" value="ACP-like_sf"/>
</dbReference>
<dbReference type="Pfam" id="PF00698">
    <property type="entry name" value="Acyl_transf_1"/>
    <property type="match status" value="1"/>
</dbReference>
<dbReference type="Gene3D" id="1.10.1200.10">
    <property type="entry name" value="ACP-like"/>
    <property type="match status" value="5"/>
</dbReference>
<feature type="domain" description="Carrier" evidence="5">
    <location>
        <begin position="1201"/>
        <end position="1281"/>
    </location>
</feature>
<dbReference type="InterPro" id="IPR036291">
    <property type="entry name" value="NAD(P)-bd_dom_sf"/>
</dbReference>
<dbReference type="InterPro" id="IPR014031">
    <property type="entry name" value="Ketoacyl_synth_C"/>
</dbReference>
<dbReference type="PROSITE" id="PS52004">
    <property type="entry name" value="KS3_2"/>
    <property type="match status" value="1"/>
</dbReference>
<keyword evidence="9" id="KW-1185">Reference proteome</keyword>
<dbReference type="PANTHER" id="PTHR43074:SF1">
    <property type="entry name" value="BETA-KETOACYL SYNTHASE FAMILY PROTEIN-RELATED"/>
    <property type="match status" value="1"/>
</dbReference>
<dbReference type="CDD" id="cd00833">
    <property type="entry name" value="PKS"/>
    <property type="match status" value="1"/>
</dbReference>
<dbReference type="Gene3D" id="3.10.129.110">
    <property type="entry name" value="Polyketide synthase dehydratase"/>
    <property type="match status" value="1"/>
</dbReference>
<sequence length="2467" mass="263121">MKDTNQLLKKTPVAIVGMASCFADSENLEKYWENIIQGVDCIKEVPDDRWKISDYYDPDPFAEDKTYCKVGGFIPKIDFNPMEFGLPPNILEVTDASQLLGLAVAKDALTDAGYAPGSEELKSEVKERTGVILGVGGGQKLIIPLTARLQYPIWRRALESMGMPEEQIAVAIEKMKAAFVPWTENSFPGLLGNVISGRIANRFDFGGINSVVDAACAASLSAIKMAVSELIEKRADMMVTGGVDTDNSPFMYMSFSKTPAFSRKGSIRPFDHESDGMLIGEGVGMMVMKRLEDAERDGDKIYAVINGIGGSSDGRYKSVYAPRPSGQALAMDRAYEEAGYDASTVGLIEAHGTGTGAGDASEGESMKMVFGKNSDRLNHIALGSVKSQIGHTKAAAGAAGMIKAALSLHHKILPGTINVTKPNPKVNIETSPLYINNETRPWFQKDSATPLRAGVSAFGFGGVNLHFSLEEYKPTPKAQYRVHNIHKQWLLTDVTSSALVALVQKHIAGLKGDNAKAYYKEVSATAFAESIPDGQPRVGFVASSIEDTLKKLEAFASGIAKDANVAEWKNPILNVWYRNAAYNGKNNVAALFAGQGSQYVNMGGEIAWSFPDVRDVFVKANETFEASNKSPLTETVYPIPVFSDEERKQQQATLTATENAQPAIGALSVGMYHILKNAGFNASFFAGHSYGELSALYASGAIDLATFLTLSKERGQAMSAQAGVDAGTMMAVKADVVAVQPYIGKYKNVQVANINSGTQVILGGAVNELTALKAELKAAGLLATILPVSAAFHTPFVGHASKPFAAVIDNANIVAPKGKLYSNTLGTAYPAQPQFIKETLKRHILSPVLFKDQIEKMYQEGARVFVEFGPKNILSNLTSEILAGKDHQVISLNANAKKNSEVQLREAAVQLAVMGIALQNFDPYARPVQAAGAKSKMNVQISGTNYLTPAFKKRYQDILEKGGKVLAKKAPLVEEIETVIAETTDMSQVIEEKLRQKQNSASMAEKAVLDQIQADIQRLTEQQSRIEQMLSSLFNMQTNNQLESAAAPVQQQIASPVETPVAPAPVAAAPVTPTPAPVVETPAAGGVSNAEIEASLLVVIAEKTGYPSEMLEMEMDMEADLGIDSIKRVEIFGAMTEANPSVQGVDPQELAELRTLAQIAEYISGKAGATSAPAAAPAPVAAEPVTPTPAPVAVTPAAGGVTNAEIEASLLVVIAEKTGYPSEMLEMEMDMEADLGIDSIKRVEIFGAMTEANPSVQGVDPQELAELRTLAQIAEYISGKAGATSAPAAAPAPVAAAPVTPTPAPVVETPSAGGVTNAEIEASLLVVIAEKTGYPSEMLEMEMDMEADLGIDSIKRVEIFGAMTEANPSVQGVDPQELAELRTLAQIAEYISGKAGATSAPAAAPAPVAAAPVTPTPAPVVETPSAGGVTNAEIEASLLVVIAEKTGYPSEMLEMEMDMEADLGIDSIKRVEIFGAMTEANPSVQGVDPQELAELRTLAQIAEYISGKAGATSAPAAAPAPVAAAPVAATPAAGGVTNAEIEASLLEVIAEKTGYPSEMLEMEMDMEADLGIDSIKRVEIFGAMTEANPSVQGVDPQELAELRTLAQIAEYISGKAGATTSSTELEKKKSTKQLEEVIVEDHTSFVSGNYDRVPRSSVQVKYIPEPDQLVIDNDANAWTVMTNDGSGLSVSLAQELLAEGRNVAVLTMPSSLVRQAAVTLPQGAKELQLSDVSDDAIKSALAQIGGVDQFIYVHPHFRFPLGQWGMHFDKEKELLKSAYLLAKHLKPSLNDYAAKSTRASFMTVTRLEGAFGTKNPGNVSVIGGGLFGLTKSMNLEWTNVFCRAVDLSSQLKAEVAAKKVIAELKDADVTTTETAYNDEGKRFTLQAVVEPHKAGTVRTSSITSESVFLVTGGAKGVTADCVRAMAKTYKSKFILVGRSALTDSEPAWAQGVADEPALKRNAMMALKEAGEKPLPKAINKMVGAVLSQREIQENLAYIESVGAKAYYTAADVTNAEALKAAVEPIVAQAGKITGIIHGAGRLADKLIENKTATDFDNVYDVKISGLLAAVAAGSIHDIKHVVLFSSVAGFYGNVGQSDYAMANEVLNRVAHLFKKNHPDVHIASINWGAWDAGMVSGELKKMFEAYGVALVPSEEGPVAMVDQLSDAFADQPQVILGGTLPLAKADLSGDLKTYTVKRNMTEEKNPFLQHHMIQGNAVLPIVNASTWMVQTATDLYPGFNIQRVDNAKLFKGIVFDGKQAEDYTITVKETSKSEDTVTMTVNVSSNNGGKLPLNHYQTQITLTSKGVEAPVVALPNTSAAPAVADASSVYTDGTLFHGSDFNGIKSILEMNEKNMVFLCEHDGVTEERQGQVPVKKVNPYLMDIMYQGAVVWVRRFHGAASLPLSTEYVEIFDALPFGKPFYVQIEVKKADDFSMVSDITAYDAETGKVYMKSYGAAMTISRELTWS</sequence>
<dbReference type="PROSITE" id="PS51257">
    <property type="entry name" value="PROKAR_LIPOPROTEIN"/>
    <property type="match status" value="1"/>
</dbReference>
<dbReference type="Pfam" id="PF00550">
    <property type="entry name" value="PP-binding"/>
    <property type="match status" value="5"/>
</dbReference>
<gene>
    <name evidence="8" type="ORF">KM029_16615</name>
</gene>
<dbReference type="PROSITE" id="PS52019">
    <property type="entry name" value="PKS_MFAS_DH"/>
    <property type="match status" value="1"/>
</dbReference>
<dbReference type="SUPFAM" id="SSF52151">
    <property type="entry name" value="FabD/lysophospholipase-like"/>
    <property type="match status" value="1"/>
</dbReference>
<dbReference type="InterPro" id="IPR018201">
    <property type="entry name" value="Ketoacyl_synth_AS"/>
</dbReference>
<dbReference type="Pfam" id="PF00109">
    <property type="entry name" value="ketoacyl-synt"/>
    <property type="match status" value="1"/>
</dbReference>
<feature type="region of interest" description="C-terminal hotdog fold" evidence="4">
    <location>
        <begin position="2320"/>
        <end position="2467"/>
    </location>
</feature>
<dbReference type="RefSeq" id="WP_215586346.1">
    <property type="nucleotide sequence ID" value="NZ_CP076128.1"/>
</dbReference>
<dbReference type="InterPro" id="IPR014030">
    <property type="entry name" value="Ketoacyl_synth_N"/>
</dbReference>
<dbReference type="InterPro" id="IPR013968">
    <property type="entry name" value="PKS_KR"/>
</dbReference>
<dbReference type="InterPro" id="IPR009081">
    <property type="entry name" value="PP-bd_ACP"/>
</dbReference>
<feature type="domain" description="Carrier" evidence="5">
    <location>
        <begin position="1087"/>
        <end position="1167"/>
    </location>
</feature>
<evidence type="ECO:0000256" key="2">
    <source>
        <dbReference type="ARBA" id="ARBA00022553"/>
    </source>
</evidence>
<protein>
    <submittedName>
        <fullName evidence="8">SDR family NAD(P)-dependent oxidoreductase</fullName>
    </submittedName>
</protein>
<dbReference type="SUPFAM" id="SSF53901">
    <property type="entry name" value="Thiolase-like"/>
    <property type="match status" value="1"/>
</dbReference>
<evidence type="ECO:0000256" key="4">
    <source>
        <dbReference type="PROSITE-ProRule" id="PRU01363"/>
    </source>
</evidence>
<evidence type="ECO:0000259" key="7">
    <source>
        <dbReference type="PROSITE" id="PS52019"/>
    </source>
</evidence>